<dbReference type="Pfam" id="PF00709">
    <property type="entry name" value="Adenylsucc_synt"/>
    <property type="match status" value="1"/>
</dbReference>
<comment type="subcellular location">
    <subcellularLocation>
        <location evidence="8">Cytoplasm</location>
    </subcellularLocation>
</comment>
<dbReference type="InterPro" id="IPR018220">
    <property type="entry name" value="Adenylosuccin_syn_GTP-bd"/>
</dbReference>
<evidence type="ECO:0000256" key="1">
    <source>
        <dbReference type="ARBA" id="ARBA00011738"/>
    </source>
</evidence>
<evidence type="ECO:0000256" key="4">
    <source>
        <dbReference type="ARBA" id="ARBA00022741"/>
    </source>
</evidence>
<evidence type="ECO:0000256" key="7">
    <source>
        <dbReference type="ARBA" id="ARBA00023134"/>
    </source>
</evidence>
<dbReference type="CDD" id="cd03108">
    <property type="entry name" value="AdSS"/>
    <property type="match status" value="1"/>
</dbReference>
<dbReference type="NCBIfam" id="TIGR00184">
    <property type="entry name" value="purA"/>
    <property type="match status" value="1"/>
</dbReference>
<feature type="binding site" evidence="8">
    <location>
        <begin position="330"/>
        <end position="332"/>
    </location>
    <ligand>
        <name>GTP</name>
        <dbReference type="ChEBI" id="CHEBI:37565"/>
    </ligand>
</feature>
<protein>
    <recommendedName>
        <fullName evidence="8 10">Adenylosuccinate synthetase</fullName>
        <shortName evidence="8">AMPSase</shortName>
        <shortName evidence="8">AdSS</shortName>
        <ecNumber evidence="8 10">6.3.4.4</ecNumber>
    </recommendedName>
    <alternativeName>
        <fullName evidence="8">IMP--aspartate ligase</fullName>
    </alternativeName>
</protein>
<keyword evidence="12" id="KW-1185">Reference proteome</keyword>
<dbReference type="GO" id="GO:0004019">
    <property type="term" value="F:adenylosuccinate synthase activity"/>
    <property type="evidence" value="ECO:0007669"/>
    <property type="project" value="UniProtKB-UniRule"/>
</dbReference>
<sequence length="429" mass="46479">MPAVIVVGAQWGDEGKGKATDQLGSRVDYVVKFNGGNNAGHTVVINGDKYALHLLPSGILSPGVTPVIGNGVVIDIEVLYQELDALIARGVDVSRLLVSGSAHVIAPYNRIMDKVTERFLGKRKIGTTGRGIGPTYSDKINRVGIRVWDLFDEKILRAKVEGALEQKNHLLVKVYNRRAITVDETVEELMQYAERLRLMVADTSLVLNTALDEGKTVLFEGGQATMLDIDHGTYPFVTSSNATAGGVITGAGVGPTRIDRVVGVIKAYTTRVGEGPFPTELFDEWGEFLARVGGEVGVTTGRARRCGWYDAVIARYASRVNGLTDLVMTKLDVLTGIEKIPVCVAYDVDGVRHDEMPTDQSAFHHATPIYEEFPGWTEDISGVRAFDELPENAKAYVLALEAMSGARISSIGVGPGREATIQRHDLIDD</sequence>
<name>A0A853EUW8_9MICO</name>
<keyword evidence="2 8" id="KW-0436">Ligase</keyword>
<dbReference type="FunFam" id="3.90.170.10:FF:000001">
    <property type="entry name" value="Adenylosuccinate synthetase"/>
    <property type="match status" value="1"/>
</dbReference>
<dbReference type="GO" id="GO:0046040">
    <property type="term" value="P:IMP metabolic process"/>
    <property type="evidence" value="ECO:0007669"/>
    <property type="project" value="TreeGrafter"/>
</dbReference>
<keyword evidence="3 8" id="KW-0479">Metal-binding</keyword>
<dbReference type="GO" id="GO:0005525">
    <property type="term" value="F:GTP binding"/>
    <property type="evidence" value="ECO:0007669"/>
    <property type="project" value="UniProtKB-UniRule"/>
</dbReference>
<dbReference type="InterPro" id="IPR001114">
    <property type="entry name" value="Adenylosuccinate_synthetase"/>
</dbReference>
<comment type="function">
    <text evidence="8">Plays an important role in the de novo pathway of purine nucleotide biosynthesis. Catalyzes the first committed step in the biosynthesis of AMP from IMP.</text>
</comment>
<keyword evidence="7 8" id="KW-0342">GTP-binding</keyword>
<keyword evidence="6 8" id="KW-0460">Magnesium</keyword>
<feature type="binding site" evidence="8">
    <location>
        <position position="40"/>
    </location>
    <ligand>
        <name>Mg(2+)</name>
        <dbReference type="ChEBI" id="CHEBI:18420"/>
    </ligand>
</feature>
<dbReference type="RefSeq" id="WP_179913690.1">
    <property type="nucleotide sequence ID" value="NZ_JACBYE010000029.1"/>
</dbReference>
<comment type="subunit">
    <text evidence="1 8">Homodimer.</text>
</comment>
<feature type="binding site" evidence="8">
    <location>
        <position position="13"/>
    </location>
    <ligand>
        <name>Mg(2+)</name>
        <dbReference type="ChEBI" id="CHEBI:18420"/>
    </ligand>
</feature>
<evidence type="ECO:0000313" key="12">
    <source>
        <dbReference type="Proteomes" id="UP000561011"/>
    </source>
</evidence>
<dbReference type="InterPro" id="IPR033128">
    <property type="entry name" value="Adenylosuccin_syn_Lys_AS"/>
</dbReference>
<feature type="binding site" evidence="8">
    <location>
        <begin position="40"/>
        <end position="42"/>
    </location>
    <ligand>
        <name>GTP</name>
        <dbReference type="ChEBI" id="CHEBI:37565"/>
    </ligand>
</feature>
<dbReference type="UniPathway" id="UPA00075">
    <property type="reaction ID" value="UER00335"/>
</dbReference>
<dbReference type="HAMAP" id="MF_00011">
    <property type="entry name" value="Adenylosucc_synth"/>
    <property type="match status" value="1"/>
</dbReference>
<dbReference type="PANTHER" id="PTHR11846">
    <property type="entry name" value="ADENYLOSUCCINATE SYNTHETASE"/>
    <property type="match status" value="1"/>
</dbReference>
<feature type="binding site" evidence="8">
    <location>
        <position position="304"/>
    </location>
    <ligand>
        <name>GTP</name>
        <dbReference type="ChEBI" id="CHEBI:37565"/>
    </ligand>
</feature>
<feature type="binding site" description="in other chain" evidence="8">
    <location>
        <begin position="13"/>
        <end position="16"/>
    </location>
    <ligand>
        <name>IMP</name>
        <dbReference type="ChEBI" id="CHEBI:58053"/>
        <note>ligand shared between dimeric partners</note>
    </ligand>
</feature>
<dbReference type="FunFam" id="1.10.300.10:FF:000001">
    <property type="entry name" value="Adenylosuccinate synthetase"/>
    <property type="match status" value="1"/>
</dbReference>
<comment type="catalytic activity">
    <reaction evidence="8 10">
        <text>IMP + L-aspartate + GTP = N(6)-(1,2-dicarboxyethyl)-AMP + GDP + phosphate + 2 H(+)</text>
        <dbReference type="Rhea" id="RHEA:15753"/>
        <dbReference type="ChEBI" id="CHEBI:15378"/>
        <dbReference type="ChEBI" id="CHEBI:29991"/>
        <dbReference type="ChEBI" id="CHEBI:37565"/>
        <dbReference type="ChEBI" id="CHEBI:43474"/>
        <dbReference type="ChEBI" id="CHEBI:57567"/>
        <dbReference type="ChEBI" id="CHEBI:58053"/>
        <dbReference type="ChEBI" id="CHEBI:58189"/>
        <dbReference type="EC" id="6.3.4.4"/>
    </reaction>
</comment>
<evidence type="ECO:0000256" key="6">
    <source>
        <dbReference type="ARBA" id="ARBA00022842"/>
    </source>
</evidence>
<comment type="pathway">
    <text evidence="8 10">Purine metabolism; AMP biosynthesis via de novo pathway; AMP from IMP: step 1/2.</text>
</comment>
<evidence type="ECO:0000256" key="8">
    <source>
        <dbReference type="HAMAP-Rule" id="MF_00011"/>
    </source>
</evidence>
<reference evidence="11 12" key="1">
    <citation type="submission" date="2020-07" db="EMBL/GenBank/DDBJ databases">
        <title>MOT database genomes.</title>
        <authorList>
            <person name="Joseph S."/>
            <person name="Aduse-Opoku J."/>
            <person name="Hashim A."/>
            <person name="Wade W."/>
            <person name="Curtis M."/>
        </authorList>
    </citation>
    <scope>NUCLEOTIDE SEQUENCE [LARGE SCALE GENOMIC DNA]</scope>
    <source>
        <strain evidence="11 12">DSM 100099</strain>
    </source>
</reference>
<dbReference type="InterPro" id="IPR042110">
    <property type="entry name" value="Adenylosuccinate_synth_dom2"/>
</dbReference>
<keyword evidence="8" id="KW-0963">Cytoplasm</keyword>
<dbReference type="Proteomes" id="UP000561011">
    <property type="component" value="Unassembled WGS sequence"/>
</dbReference>
<dbReference type="GO" id="GO:0005737">
    <property type="term" value="C:cytoplasm"/>
    <property type="evidence" value="ECO:0007669"/>
    <property type="project" value="UniProtKB-SubCell"/>
</dbReference>
<keyword evidence="5 8" id="KW-0658">Purine biosynthesis</keyword>
<dbReference type="PROSITE" id="PS00513">
    <property type="entry name" value="ADENYLOSUCCIN_SYN_2"/>
    <property type="match status" value="1"/>
</dbReference>
<feature type="binding site" evidence="8">
    <location>
        <begin position="298"/>
        <end position="304"/>
    </location>
    <ligand>
        <name>substrate</name>
    </ligand>
</feature>
<dbReference type="Gene3D" id="1.10.300.10">
    <property type="entry name" value="Adenylosuccinate Synthetase, subunit A, domain 2"/>
    <property type="match status" value="1"/>
</dbReference>
<dbReference type="InterPro" id="IPR042109">
    <property type="entry name" value="Adenylosuccinate_synth_dom1"/>
</dbReference>
<feature type="binding site" description="in other chain" evidence="8">
    <location>
        <begin position="38"/>
        <end position="41"/>
    </location>
    <ligand>
        <name>IMP</name>
        <dbReference type="ChEBI" id="CHEBI:58053"/>
        <note>ligand shared between dimeric partners</note>
    </ligand>
</feature>
<feature type="binding site" evidence="8">
    <location>
        <begin position="412"/>
        <end position="414"/>
    </location>
    <ligand>
        <name>GTP</name>
        <dbReference type="ChEBI" id="CHEBI:37565"/>
    </ligand>
</feature>
<organism evidence="11 12">
    <name type="scientific">Sanguibacter inulinus</name>
    <dbReference type="NCBI Taxonomy" id="60922"/>
    <lineage>
        <taxon>Bacteria</taxon>
        <taxon>Bacillati</taxon>
        <taxon>Actinomycetota</taxon>
        <taxon>Actinomycetes</taxon>
        <taxon>Micrococcales</taxon>
        <taxon>Sanguibacteraceae</taxon>
        <taxon>Sanguibacter</taxon>
    </lineage>
</organism>
<evidence type="ECO:0000256" key="10">
    <source>
        <dbReference type="RuleBase" id="RU000520"/>
    </source>
</evidence>
<dbReference type="GO" id="GO:0044208">
    <property type="term" value="P:'de novo' AMP biosynthetic process"/>
    <property type="evidence" value="ECO:0007669"/>
    <property type="project" value="UniProtKB-UniRule"/>
</dbReference>
<evidence type="ECO:0000313" key="11">
    <source>
        <dbReference type="EMBL" id="NYS94240.1"/>
    </source>
</evidence>
<feature type="binding site" description="in other chain" evidence="8">
    <location>
        <position position="238"/>
    </location>
    <ligand>
        <name>IMP</name>
        <dbReference type="ChEBI" id="CHEBI:58053"/>
        <note>ligand shared between dimeric partners</note>
    </ligand>
</feature>
<dbReference type="Gene3D" id="3.90.170.10">
    <property type="entry name" value="Adenylosuccinate Synthetase, subunit A, domain 3"/>
    <property type="match status" value="1"/>
</dbReference>
<dbReference type="SUPFAM" id="SSF52540">
    <property type="entry name" value="P-loop containing nucleoside triphosphate hydrolases"/>
    <property type="match status" value="1"/>
</dbReference>
<dbReference type="InterPro" id="IPR042111">
    <property type="entry name" value="Adenylosuccinate_synth_dom3"/>
</dbReference>
<feature type="active site" description="Proton acceptor" evidence="8">
    <location>
        <position position="13"/>
    </location>
</feature>
<dbReference type="PANTHER" id="PTHR11846:SF0">
    <property type="entry name" value="ADENYLOSUCCINATE SYNTHETASE"/>
    <property type="match status" value="1"/>
</dbReference>
<dbReference type="AlphaFoldDB" id="A0A853EUW8"/>
<dbReference type="EMBL" id="JACBYE010000029">
    <property type="protein sequence ID" value="NYS94240.1"/>
    <property type="molecule type" value="Genomic_DNA"/>
</dbReference>
<comment type="similarity">
    <text evidence="8 10">Belongs to the adenylosuccinate synthetase family.</text>
</comment>
<feature type="active site" evidence="9">
    <location>
        <position position="139"/>
    </location>
</feature>
<comment type="caution">
    <text evidence="11">The sequence shown here is derived from an EMBL/GenBank/DDBJ whole genome shotgun (WGS) entry which is preliminary data.</text>
</comment>
<accession>A0A853EUW8</accession>
<dbReference type="Gene3D" id="3.40.440.10">
    <property type="entry name" value="Adenylosuccinate Synthetase, subunit A, domain 1"/>
    <property type="match status" value="1"/>
</dbReference>
<evidence type="ECO:0000256" key="2">
    <source>
        <dbReference type="ARBA" id="ARBA00022598"/>
    </source>
</evidence>
<feature type="binding site" evidence="8">
    <location>
        <position position="142"/>
    </location>
    <ligand>
        <name>IMP</name>
        <dbReference type="ChEBI" id="CHEBI:58053"/>
        <note>ligand shared between dimeric partners</note>
    </ligand>
</feature>
<dbReference type="EC" id="6.3.4.4" evidence="8 10"/>
<dbReference type="NCBIfam" id="NF002223">
    <property type="entry name" value="PRK01117.1"/>
    <property type="match status" value="1"/>
</dbReference>
<dbReference type="PROSITE" id="PS01266">
    <property type="entry name" value="ADENYLOSUCCIN_SYN_1"/>
    <property type="match status" value="1"/>
</dbReference>
<dbReference type="SMART" id="SM00788">
    <property type="entry name" value="Adenylsucc_synt"/>
    <property type="match status" value="1"/>
</dbReference>
<evidence type="ECO:0000256" key="9">
    <source>
        <dbReference type="PROSITE-ProRule" id="PRU10134"/>
    </source>
</evidence>
<feature type="binding site" description="in other chain" evidence="8">
    <location>
        <position position="223"/>
    </location>
    <ligand>
        <name>IMP</name>
        <dbReference type="ChEBI" id="CHEBI:58053"/>
        <note>ligand shared between dimeric partners</note>
    </ligand>
</feature>
<dbReference type="InterPro" id="IPR027417">
    <property type="entry name" value="P-loop_NTPase"/>
</dbReference>
<keyword evidence="4 8" id="KW-0547">Nucleotide-binding</keyword>
<dbReference type="GO" id="GO:0000287">
    <property type="term" value="F:magnesium ion binding"/>
    <property type="evidence" value="ECO:0007669"/>
    <property type="project" value="UniProtKB-UniRule"/>
</dbReference>
<feature type="binding site" description="in other chain" evidence="8">
    <location>
        <position position="128"/>
    </location>
    <ligand>
        <name>IMP</name>
        <dbReference type="ChEBI" id="CHEBI:58053"/>
        <note>ligand shared between dimeric partners</note>
    </ligand>
</feature>
<gene>
    <name evidence="8" type="primary">purA</name>
    <name evidence="11" type="ORF">HZZ10_12015</name>
</gene>
<feature type="binding site" evidence="8">
    <location>
        <begin position="12"/>
        <end position="18"/>
    </location>
    <ligand>
        <name>GTP</name>
        <dbReference type="ChEBI" id="CHEBI:37565"/>
    </ligand>
</feature>
<comment type="cofactor">
    <cofactor evidence="8">
        <name>Mg(2+)</name>
        <dbReference type="ChEBI" id="CHEBI:18420"/>
    </cofactor>
    <text evidence="8">Binds 1 Mg(2+) ion per subunit.</text>
</comment>
<feature type="active site" description="Proton donor" evidence="8">
    <location>
        <position position="41"/>
    </location>
</feature>
<evidence type="ECO:0000256" key="3">
    <source>
        <dbReference type="ARBA" id="ARBA00022723"/>
    </source>
</evidence>
<feature type="binding site" description="in other chain" evidence="8">
    <location>
        <position position="302"/>
    </location>
    <ligand>
        <name>IMP</name>
        <dbReference type="ChEBI" id="CHEBI:58053"/>
        <note>ligand shared between dimeric partners</note>
    </ligand>
</feature>
<evidence type="ECO:0000256" key="5">
    <source>
        <dbReference type="ARBA" id="ARBA00022755"/>
    </source>
</evidence>
<proteinExistence type="inferred from homology"/>